<keyword evidence="4" id="KW-1185">Reference proteome</keyword>
<name>A0A9P5P8H4_9AGAR</name>
<dbReference type="Proteomes" id="UP000772434">
    <property type="component" value="Unassembled WGS sequence"/>
</dbReference>
<sequence>LDGYESEIHRLQIRLTDIQNRRERLKTHAKCLRSLLSPVRKLPNELLTSVFGYVCAENKLQDYGGAALTLSYVCTRWRQLTVGYPELW</sequence>
<feature type="non-terminal residue" evidence="3">
    <location>
        <position position="88"/>
    </location>
</feature>
<feature type="domain" description="F-box" evidence="2">
    <location>
        <begin position="36"/>
        <end position="88"/>
    </location>
</feature>
<reference evidence="3" key="1">
    <citation type="submission" date="2020-11" db="EMBL/GenBank/DDBJ databases">
        <authorList>
            <consortium name="DOE Joint Genome Institute"/>
            <person name="Ahrendt S."/>
            <person name="Riley R."/>
            <person name="Andreopoulos W."/>
            <person name="Labutti K."/>
            <person name="Pangilinan J."/>
            <person name="Ruiz-Duenas F.J."/>
            <person name="Barrasa J.M."/>
            <person name="Sanchez-Garcia M."/>
            <person name="Camarero S."/>
            <person name="Miyauchi S."/>
            <person name="Serrano A."/>
            <person name="Linde D."/>
            <person name="Babiker R."/>
            <person name="Drula E."/>
            <person name="Ayuso-Fernandez I."/>
            <person name="Pacheco R."/>
            <person name="Padilla G."/>
            <person name="Ferreira P."/>
            <person name="Barriuso J."/>
            <person name="Kellner H."/>
            <person name="Castanera R."/>
            <person name="Alfaro M."/>
            <person name="Ramirez L."/>
            <person name="Pisabarro A.G."/>
            <person name="Kuo A."/>
            <person name="Tritt A."/>
            <person name="Lipzen A."/>
            <person name="He G."/>
            <person name="Yan M."/>
            <person name="Ng V."/>
            <person name="Cullen D."/>
            <person name="Martin F."/>
            <person name="Rosso M.-N."/>
            <person name="Henrissat B."/>
            <person name="Hibbett D."/>
            <person name="Martinez A.T."/>
            <person name="Grigoriev I.V."/>
        </authorList>
    </citation>
    <scope>NUCLEOTIDE SEQUENCE</scope>
    <source>
        <strain evidence="3">AH 40177</strain>
    </source>
</reference>
<gene>
    <name evidence="3" type="ORF">BDP27DRAFT_1197737</name>
</gene>
<dbReference type="InterPro" id="IPR001810">
    <property type="entry name" value="F-box_dom"/>
</dbReference>
<organism evidence="3 4">
    <name type="scientific">Rhodocollybia butyracea</name>
    <dbReference type="NCBI Taxonomy" id="206335"/>
    <lineage>
        <taxon>Eukaryota</taxon>
        <taxon>Fungi</taxon>
        <taxon>Dikarya</taxon>
        <taxon>Basidiomycota</taxon>
        <taxon>Agaricomycotina</taxon>
        <taxon>Agaricomycetes</taxon>
        <taxon>Agaricomycetidae</taxon>
        <taxon>Agaricales</taxon>
        <taxon>Marasmiineae</taxon>
        <taxon>Omphalotaceae</taxon>
        <taxon>Rhodocollybia</taxon>
    </lineage>
</organism>
<accession>A0A9P5P8H4</accession>
<evidence type="ECO:0000313" key="4">
    <source>
        <dbReference type="Proteomes" id="UP000772434"/>
    </source>
</evidence>
<dbReference type="EMBL" id="JADNRY010000339">
    <property type="protein sequence ID" value="KAF9058888.1"/>
    <property type="molecule type" value="Genomic_DNA"/>
</dbReference>
<dbReference type="Pfam" id="PF12937">
    <property type="entry name" value="F-box-like"/>
    <property type="match status" value="1"/>
</dbReference>
<feature type="coiled-coil region" evidence="1">
    <location>
        <begin position="1"/>
        <end position="28"/>
    </location>
</feature>
<dbReference type="OrthoDB" id="3266451at2759"/>
<protein>
    <recommendedName>
        <fullName evidence="2">F-box domain-containing protein</fullName>
    </recommendedName>
</protein>
<feature type="non-terminal residue" evidence="3">
    <location>
        <position position="1"/>
    </location>
</feature>
<dbReference type="Gene3D" id="1.20.1280.50">
    <property type="match status" value="1"/>
</dbReference>
<evidence type="ECO:0000259" key="2">
    <source>
        <dbReference type="PROSITE" id="PS50181"/>
    </source>
</evidence>
<proteinExistence type="predicted"/>
<evidence type="ECO:0000313" key="3">
    <source>
        <dbReference type="EMBL" id="KAF9058888.1"/>
    </source>
</evidence>
<comment type="caution">
    <text evidence="3">The sequence shown here is derived from an EMBL/GenBank/DDBJ whole genome shotgun (WGS) entry which is preliminary data.</text>
</comment>
<dbReference type="PROSITE" id="PS50181">
    <property type="entry name" value="FBOX"/>
    <property type="match status" value="1"/>
</dbReference>
<dbReference type="AlphaFoldDB" id="A0A9P5P8H4"/>
<keyword evidence="1" id="KW-0175">Coiled coil</keyword>
<evidence type="ECO:0000256" key="1">
    <source>
        <dbReference type="SAM" id="Coils"/>
    </source>
</evidence>